<proteinExistence type="predicted"/>
<dbReference type="RefSeq" id="WP_378203383.1">
    <property type="nucleotide sequence ID" value="NZ_JBHLZP010000127.1"/>
</dbReference>
<dbReference type="EMBL" id="JBHLZP010000127">
    <property type="protein sequence ID" value="MFB9834214.1"/>
    <property type="molecule type" value="Genomic_DNA"/>
</dbReference>
<protein>
    <submittedName>
        <fullName evidence="2">GNAT family N-acetyltransferase</fullName>
        <ecNumber evidence="2">2.3.-.-</ecNumber>
    </submittedName>
</protein>
<dbReference type="SUPFAM" id="SSF55729">
    <property type="entry name" value="Acyl-CoA N-acyltransferases (Nat)"/>
    <property type="match status" value="1"/>
</dbReference>
<gene>
    <name evidence="2" type="ORF">ACFFNX_18685</name>
</gene>
<feature type="domain" description="N-acetyltransferase" evidence="1">
    <location>
        <begin position="27"/>
        <end position="188"/>
    </location>
</feature>
<reference evidence="2 3" key="1">
    <citation type="submission" date="2024-09" db="EMBL/GenBank/DDBJ databases">
        <authorList>
            <person name="Sun Q."/>
            <person name="Mori K."/>
        </authorList>
    </citation>
    <scope>NUCLEOTIDE SEQUENCE [LARGE SCALE GENOMIC DNA]</scope>
    <source>
        <strain evidence="2 3">TBRC 0563</strain>
    </source>
</reference>
<dbReference type="EC" id="2.3.-.-" evidence="2"/>
<dbReference type="InterPro" id="IPR000182">
    <property type="entry name" value="GNAT_dom"/>
</dbReference>
<sequence>MPDLVEPAVPAGRMGGRPQPCLSVDELTIRPWNARDAPVIVAAYADEDIQRWHARSLDRNEATIWAARWADRWRHETGADWAVTEGDTVLGRIGIRRLDLAEGFGEAAYWVLPAARGRAVAPRALTAVTDWMFTLGLHRMELTHSTRNTASCRVAEKAGYAYEGTMHGRGLHADGYHDMHLHARLHTPATVTRPPAV</sequence>
<keyword evidence="3" id="KW-1185">Reference proteome</keyword>
<keyword evidence="2" id="KW-0012">Acyltransferase</keyword>
<evidence type="ECO:0000313" key="2">
    <source>
        <dbReference type="EMBL" id="MFB9834214.1"/>
    </source>
</evidence>
<comment type="caution">
    <text evidence="2">The sequence shown here is derived from an EMBL/GenBank/DDBJ whole genome shotgun (WGS) entry which is preliminary data.</text>
</comment>
<dbReference type="InterPro" id="IPR051908">
    <property type="entry name" value="Ribosomal_N-acetyltransferase"/>
</dbReference>
<dbReference type="Proteomes" id="UP001589627">
    <property type="component" value="Unassembled WGS sequence"/>
</dbReference>
<evidence type="ECO:0000313" key="3">
    <source>
        <dbReference type="Proteomes" id="UP001589627"/>
    </source>
</evidence>
<name>A0ABV5YJC2_9ACTN</name>
<dbReference type="Gene3D" id="3.40.630.30">
    <property type="match status" value="1"/>
</dbReference>
<dbReference type="InterPro" id="IPR016181">
    <property type="entry name" value="Acyl_CoA_acyltransferase"/>
</dbReference>
<dbReference type="GO" id="GO:0016746">
    <property type="term" value="F:acyltransferase activity"/>
    <property type="evidence" value="ECO:0007669"/>
    <property type="project" value="UniProtKB-KW"/>
</dbReference>
<organism evidence="2 3">
    <name type="scientific">Actinoallomurus acaciae</name>
    <dbReference type="NCBI Taxonomy" id="502577"/>
    <lineage>
        <taxon>Bacteria</taxon>
        <taxon>Bacillati</taxon>
        <taxon>Actinomycetota</taxon>
        <taxon>Actinomycetes</taxon>
        <taxon>Streptosporangiales</taxon>
        <taxon>Thermomonosporaceae</taxon>
        <taxon>Actinoallomurus</taxon>
    </lineage>
</organism>
<evidence type="ECO:0000259" key="1">
    <source>
        <dbReference type="PROSITE" id="PS51186"/>
    </source>
</evidence>
<dbReference type="PANTHER" id="PTHR43441">
    <property type="entry name" value="RIBOSOMAL-PROTEIN-SERINE ACETYLTRANSFERASE"/>
    <property type="match status" value="1"/>
</dbReference>
<dbReference type="Pfam" id="PF13302">
    <property type="entry name" value="Acetyltransf_3"/>
    <property type="match status" value="1"/>
</dbReference>
<accession>A0ABV5YJC2</accession>
<dbReference type="PANTHER" id="PTHR43441:SF10">
    <property type="entry name" value="ACETYLTRANSFERASE"/>
    <property type="match status" value="1"/>
</dbReference>
<dbReference type="PROSITE" id="PS51186">
    <property type="entry name" value="GNAT"/>
    <property type="match status" value="1"/>
</dbReference>
<keyword evidence="2" id="KW-0808">Transferase</keyword>
<dbReference type="CDD" id="cd04301">
    <property type="entry name" value="NAT_SF"/>
    <property type="match status" value="1"/>
</dbReference>